<keyword evidence="3" id="KW-1185">Reference proteome</keyword>
<proteinExistence type="predicted"/>
<evidence type="ECO:0000259" key="1">
    <source>
        <dbReference type="PROSITE" id="PS50234"/>
    </source>
</evidence>
<evidence type="ECO:0000313" key="3">
    <source>
        <dbReference type="Proteomes" id="UP000279029"/>
    </source>
</evidence>
<dbReference type="RefSeq" id="WP_125138023.1">
    <property type="nucleotide sequence ID" value="NZ_LR130778.1"/>
</dbReference>
<dbReference type="CDD" id="cd00198">
    <property type="entry name" value="vWFA"/>
    <property type="match status" value="1"/>
</dbReference>
<dbReference type="SUPFAM" id="SSF53300">
    <property type="entry name" value="vWA-like"/>
    <property type="match status" value="1"/>
</dbReference>
<name>A0A3P7PFY9_9FIRM</name>
<dbReference type="Pfam" id="PF00092">
    <property type="entry name" value="VWA"/>
    <property type="match status" value="1"/>
</dbReference>
<dbReference type="EMBL" id="LR130778">
    <property type="protein sequence ID" value="VDN48963.1"/>
    <property type="molecule type" value="Genomic_DNA"/>
</dbReference>
<reference evidence="2 3" key="1">
    <citation type="submission" date="2018-09" db="EMBL/GenBank/DDBJ databases">
        <authorList>
            <person name="Postec A."/>
        </authorList>
    </citation>
    <scope>NUCLEOTIDE SEQUENCE [LARGE SCALE GENOMIC DNA]</scope>
    <source>
        <strain evidence="2">70B-A</strain>
    </source>
</reference>
<dbReference type="SMART" id="SM00327">
    <property type="entry name" value="VWA"/>
    <property type="match status" value="1"/>
</dbReference>
<dbReference type="InterPro" id="IPR002035">
    <property type="entry name" value="VWF_A"/>
</dbReference>
<sequence>MKVTANIKKKIGFLMAFVWVLQMGMPIYANVNTTVTITKDTPEVTLSDAGERIFDIGYNFSVSYEQVTTGLDIVLVLDRSNSMLRIDPSTNKPVADAVWKAVNKFVNEVYATYPDSNMAIVSFGTNANKSDNWKYYNNKTETLNEIKSVFKYRDLYYNYNSNFSSYWNNGYRYAWEYWQISDGATNIKESFEYAENTVTKKQITGAPSEQDVIILFTDGVATQGGSTSQKNLNYPTSHNTNTTAAYQAGQSAQSVAEVIAVGYFEGIEYVATKNVARDTLVKSQNAGLFEASQTGQLSDIFDTIVGDLNYVGTNAKVIETIESEFEVVDGSIQPQNYTLTVDAQGRQVITWDLGNVVDTNYTFGYKVKVKDHVYPTGSGQVEIPINVNATLIYKDLSGNTITELLGQNVTAIPPRTNQPQVNVNVTYANNQFGYLVGDIIQMNHSLSYNNEAPFDYKTIYVKNLTKSTSDQNISEFITLQPASTGVGWGMINNKLSLNILESKSVVGSENLTWQKEVPLELKAIKEGSFRLDHNVEYQLTNSVGNVFDYTNLGLDPAAIDIKVGRLTFDFSDDFDTAITDVELYINGVLRPYTVEDGVIVVEGITSGLHKVSIPVPSGYLMTSQSGGISLDSDMNMVFDAVLSHATPQIDKVVTFERLKIKDIAVTTLDGSSEHNIDLLNEPTQSKISFELVRPLTKVEMTLFDDFADSNHTFVLNTYSGVADVRNASGNVVPGFTMTDGRLSYNGSQLPAGIYMAYGVLTPPSTLGHQLDYDFKVGINEIRTREQGDSTDLMSTITSKRLDVGVLDTVAPVIDVVVDPLESSVNLINHNITISDKTTIVTYKVFEGKLTYNQILAATNEQSIRVLSNLGNQVLLDSDMKVTLSTQLNKFVAKGAITIYAVDAFGNYSVKVVEYLNEELNDLLDQNIM</sequence>
<dbReference type="OrthoDB" id="1656124at2"/>
<dbReference type="InterPro" id="IPR036465">
    <property type="entry name" value="vWFA_dom_sf"/>
</dbReference>
<evidence type="ECO:0000313" key="2">
    <source>
        <dbReference type="EMBL" id="VDN48963.1"/>
    </source>
</evidence>
<dbReference type="KEGG" id="cbar:PATL70BA_3048"/>
<dbReference type="Proteomes" id="UP000279029">
    <property type="component" value="Chromosome"/>
</dbReference>
<protein>
    <recommendedName>
        <fullName evidence="1">VWFA domain-containing protein</fullName>
    </recommendedName>
</protein>
<dbReference type="PROSITE" id="PS50234">
    <property type="entry name" value="VWFA"/>
    <property type="match status" value="1"/>
</dbReference>
<gene>
    <name evidence="2" type="ORF">PATL70BA_3048</name>
</gene>
<organism evidence="2 3">
    <name type="scientific">Petrocella atlantisensis</name>
    <dbReference type="NCBI Taxonomy" id="2173034"/>
    <lineage>
        <taxon>Bacteria</taxon>
        <taxon>Bacillati</taxon>
        <taxon>Bacillota</taxon>
        <taxon>Clostridia</taxon>
        <taxon>Lachnospirales</taxon>
        <taxon>Vallitaleaceae</taxon>
        <taxon>Petrocella</taxon>
    </lineage>
</organism>
<feature type="domain" description="VWFA" evidence="1">
    <location>
        <begin position="72"/>
        <end position="304"/>
    </location>
</feature>
<accession>A0A3P7PFY9</accession>
<dbReference type="Gene3D" id="3.40.50.410">
    <property type="entry name" value="von Willebrand factor, type A domain"/>
    <property type="match status" value="1"/>
</dbReference>
<dbReference type="AlphaFoldDB" id="A0A3P7PFY9"/>